<evidence type="ECO:0000313" key="5">
    <source>
        <dbReference type="Proteomes" id="UP000249616"/>
    </source>
</evidence>
<dbReference type="KEGG" id="scad:DN051_01800"/>
<dbReference type="PRINTS" id="PR00081">
    <property type="entry name" value="GDHRDH"/>
</dbReference>
<dbReference type="Gene3D" id="3.40.50.720">
    <property type="entry name" value="NAD(P)-binding Rossmann-like Domain"/>
    <property type="match status" value="1"/>
</dbReference>
<dbReference type="InterPro" id="IPR036291">
    <property type="entry name" value="NAD(P)-bd_dom_sf"/>
</dbReference>
<protein>
    <submittedName>
        <fullName evidence="4">Short-chain dehydrogenase</fullName>
    </submittedName>
</protein>
<dbReference type="EMBL" id="CP030073">
    <property type="protein sequence ID" value="AWW35551.1"/>
    <property type="molecule type" value="Genomic_DNA"/>
</dbReference>
<dbReference type="PANTHER" id="PTHR43669:SF3">
    <property type="entry name" value="ALCOHOL DEHYDROGENASE, PUTATIVE (AFU_ORTHOLOGUE AFUA_3G03445)-RELATED"/>
    <property type="match status" value="1"/>
</dbReference>
<dbReference type="GO" id="GO:0016491">
    <property type="term" value="F:oxidoreductase activity"/>
    <property type="evidence" value="ECO:0007669"/>
    <property type="project" value="UniProtKB-KW"/>
</dbReference>
<comment type="similarity">
    <text evidence="1">Belongs to the short-chain dehydrogenases/reductases (SDR) family.</text>
</comment>
<gene>
    <name evidence="4" type="ORF">DN051_01800</name>
</gene>
<keyword evidence="5" id="KW-1185">Reference proteome</keyword>
<evidence type="ECO:0000259" key="3">
    <source>
        <dbReference type="SMART" id="SM00822"/>
    </source>
</evidence>
<name>A0A2Z4IQW5_9ACTN</name>
<reference evidence="4 5" key="1">
    <citation type="journal article" date="2019" name="Int. J. Syst. Evol. Microbiol.">
        <title>Streptomyces cadmiisoli sp. nov., a novel actinomycete isolated from cadmium-contaminated soil.</title>
        <authorList>
            <person name="Li K."/>
            <person name="Tang X."/>
            <person name="Zhao J."/>
            <person name="Guo Y."/>
            <person name="Tang Y."/>
            <person name="Gao J."/>
        </authorList>
    </citation>
    <scope>NUCLEOTIDE SEQUENCE [LARGE SCALE GENOMIC DNA]</scope>
    <source>
        <strain evidence="4 5">ZFG47</strain>
    </source>
</reference>
<dbReference type="Pfam" id="PF00106">
    <property type="entry name" value="adh_short"/>
    <property type="match status" value="1"/>
</dbReference>
<dbReference type="CDD" id="cd05233">
    <property type="entry name" value="SDR_c"/>
    <property type="match status" value="1"/>
</dbReference>
<evidence type="ECO:0000313" key="4">
    <source>
        <dbReference type="EMBL" id="AWW35551.1"/>
    </source>
</evidence>
<dbReference type="InterPro" id="IPR002347">
    <property type="entry name" value="SDR_fam"/>
</dbReference>
<keyword evidence="2" id="KW-0560">Oxidoreductase</keyword>
<feature type="domain" description="Ketoreductase" evidence="3">
    <location>
        <begin position="6"/>
        <end position="203"/>
    </location>
</feature>
<proteinExistence type="inferred from homology"/>
<dbReference type="SMART" id="SM00822">
    <property type="entry name" value="PKS_KR"/>
    <property type="match status" value="1"/>
</dbReference>
<sequence length="247" mass="25928">MTGTRRTALVTGASRGIGRAIARRLAEDGYDLTLSSRDTDALRAVAKELGQLGVRTEVAPADMAAEDDVRRVADVHRAAYGRLDALVLSAGVGSSAPLGGYPLRRFDKQFAVNVRAPFILIDACLDLLRETAELAPETGTKIAAISSVTASAPEPGLSAYGASKAALVALCEAVNTEASADGVAATAICPGYVDTDMSAWMHDRIAPTEMITSEDIAELVLALTRTSRRAVVPHLPVVRAGSELWRA</sequence>
<dbReference type="PANTHER" id="PTHR43669">
    <property type="entry name" value="5-KETO-D-GLUCONATE 5-REDUCTASE"/>
    <property type="match status" value="1"/>
</dbReference>
<dbReference type="AlphaFoldDB" id="A0A2Z4IQW5"/>
<dbReference type="RefSeq" id="WP_112437722.1">
    <property type="nucleotide sequence ID" value="NZ_CP030073.1"/>
</dbReference>
<organism evidence="4 5">
    <name type="scientific">Streptomyces cadmiisoli</name>
    <dbReference type="NCBI Taxonomy" id="2184053"/>
    <lineage>
        <taxon>Bacteria</taxon>
        <taxon>Bacillati</taxon>
        <taxon>Actinomycetota</taxon>
        <taxon>Actinomycetes</taxon>
        <taxon>Kitasatosporales</taxon>
        <taxon>Streptomycetaceae</taxon>
        <taxon>Streptomyces</taxon>
        <taxon>Streptomyces aurantiacus group</taxon>
    </lineage>
</organism>
<evidence type="ECO:0000256" key="2">
    <source>
        <dbReference type="ARBA" id="ARBA00023002"/>
    </source>
</evidence>
<accession>A0A2Z4IQW5</accession>
<dbReference type="InterPro" id="IPR057326">
    <property type="entry name" value="KR_dom"/>
</dbReference>
<dbReference type="SUPFAM" id="SSF51735">
    <property type="entry name" value="NAD(P)-binding Rossmann-fold domains"/>
    <property type="match status" value="1"/>
</dbReference>
<evidence type="ECO:0000256" key="1">
    <source>
        <dbReference type="ARBA" id="ARBA00006484"/>
    </source>
</evidence>
<dbReference type="Proteomes" id="UP000249616">
    <property type="component" value="Chromosome"/>
</dbReference>